<organism evidence="1 2">
    <name type="scientific">Nocardioides jiangsuensis</name>
    <dbReference type="NCBI Taxonomy" id="2866161"/>
    <lineage>
        <taxon>Bacteria</taxon>
        <taxon>Bacillati</taxon>
        <taxon>Actinomycetota</taxon>
        <taxon>Actinomycetes</taxon>
        <taxon>Propionibacteriales</taxon>
        <taxon>Nocardioidaceae</taxon>
        <taxon>Nocardioides</taxon>
    </lineage>
</organism>
<accession>A0ABS7RL53</accession>
<dbReference type="Pfam" id="PF12028">
    <property type="entry name" value="DUF3515"/>
    <property type="match status" value="1"/>
</dbReference>
<dbReference type="InterPro" id="IPR021903">
    <property type="entry name" value="DUF3515"/>
</dbReference>
<evidence type="ECO:0000313" key="1">
    <source>
        <dbReference type="EMBL" id="MBY9075741.1"/>
    </source>
</evidence>
<sequence length="148" mass="15354">MSAVLVAGCSPGPVEVDSPTLSGADARACTGLIGALPDRVDDEDRAEVDPADGYVAAWDADAPIVLTCGVPEPAGFDRFATCQVVNGVGWFIPDAQVQRGPGPITMTTVGRAQNVEVRLAAEHWPPANAMVDLSAAIEQTLREVEPCA</sequence>
<dbReference type="RefSeq" id="WP_221025453.1">
    <property type="nucleotide sequence ID" value="NZ_JAIEZQ010000002.1"/>
</dbReference>
<dbReference type="Proteomes" id="UP000754710">
    <property type="component" value="Unassembled WGS sequence"/>
</dbReference>
<reference evidence="1 2" key="1">
    <citation type="submission" date="2021-08" db="EMBL/GenBank/DDBJ databases">
        <title>Nocardioides bacterium WL0053 sp. nov., isolated from the sediment.</title>
        <authorList>
            <person name="Wang L."/>
            <person name="Zhang D."/>
            <person name="Zhang A."/>
        </authorList>
    </citation>
    <scope>NUCLEOTIDE SEQUENCE [LARGE SCALE GENOMIC DNA]</scope>
    <source>
        <strain evidence="1 2">WL0053</strain>
    </source>
</reference>
<keyword evidence="2" id="KW-1185">Reference proteome</keyword>
<evidence type="ECO:0000313" key="2">
    <source>
        <dbReference type="Proteomes" id="UP000754710"/>
    </source>
</evidence>
<dbReference type="EMBL" id="JAIEZQ010000002">
    <property type="protein sequence ID" value="MBY9075741.1"/>
    <property type="molecule type" value="Genomic_DNA"/>
</dbReference>
<gene>
    <name evidence="1" type="ORF">K1X13_12995</name>
</gene>
<name>A0ABS7RL53_9ACTN</name>
<proteinExistence type="predicted"/>
<comment type="caution">
    <text evidence="1">The sequence shown here is derived from an EMBL/GenBank/DDBJ whole genome shotgun (WGS) entry which is preliminary data.</text>
</comment>
<protein>
    <submittedName>
        <fullName evidence="1">DUF3515 domain-containing protein</fullName>
    </submittedName>
</protein>